<dbReference type="Pfam" id="PF13517">
    <property type="entry name" value="FG-GAP_3"/>
    <property type="match status" value="3"/>
</dbReference>
<evidence type="ECO:0000256" key="3">
    <source>
        <dbReference type="SAM" id="SignalP"/>
    </source>
</evidence>
<dbReference type="InterPro" id="IPR013517">
    <property type="entry name" value="FG-GAP"/>
</dbReference>
<organism evidence="5 6">
    <name type="scientific">Labilithrix luteola</name>
    <dbReference type="NCBI Taxonomy" id="1391654"/>
    <lineage>
        <taxon>Bacteria</taxon>
        <taxon>Pseudomonadati</taxon>
        <taxon>Myxococcota</taxon>
        <taxon>Polyangia</taxon>
        <taxon>Polyangiales</taxon>
        <taxon>Labilitrichaceae</taxon>
        <taxon>Labilithrix</taxon>
    </lineage>
</organism>
<gene>
    <name evidence="5" type="ORF">AKJ09_07914</name>
</gene>
<keyword evidence="6" id="KW-1185">Reference proteome</keyword>
<dbReference type="InterPro" id="IPR021655">
    <property type="entry name" value="Put_metal-bd"/>
</dbReference>
<name>A0A0K1Q612_9BACT</name>
<dbReference type="PATRIC" id="fig|1391654.3.peg.8024"/>
<dbReference type="Pfam" id="PF07593">
    <property type="entry name" value="UnbV_ASPIC"/>
    <property type="match status" value="1"/>
</dbReference>
<dbReference type="PANTHER" id="PTHR16026">
    <property type="entry name" value="CARTILAGE ACIDIC PROTEIN 1"/>
    <property type="match status" value="1"/>
</dbReference>
<dbReference type="Pfam" id="PF11617">
    <property type="entry name" value="Cu-binding_MopE"/>
    <property type="match status" value="2"/>
</dbReference>
<proteinExistence type="predicted"/>
<dbReference type="SUPFAM" id="SSF69318">
    <property type="entry name" value="Integrin alpha N-terminal domain"/>
    <property type="match status" value="2"/>
</dbReference>
<evidence type="ECO:0000259" key="4">
    <source>
        <dbReference type="Pfam" id="PF07593"/>
    </source>
</evidence>
<sequence>MKPGIRTLSSVAPLGLLLLSTSHCTSDAATNATTEPVEREPPATIPTSPDGFERLCQGRDWTAERTQVVLGAEGTRHSSVSRPSSTKLYPRGTQDAIKIRPSAPLLVEKLRVAFAQGQGPARLRLTTTIGRTNPSSYPDKDTPASGDFSADAVDLLPPIEFDVQSPNPDNWLEFDVSDAALTLLPTQHYALVYEHLDSSVLLSVEVNRSRGTSMSFVPGQFLPVGVAGNFRLQVVGESFCEWSPEERWFSRETSAPFALLDSPRAFVADIDGDRHDDVVLVEGGWGSAGVTAAAGRGLIAFLGNGHGAFSEAPAGTFPDVPSVKRASVVALADFDNDGDQDVFVAPFLNGDQDGDGYNVGDAVNPDCDDTNAKVHPGATEIASNGVDDDCDGIADDGASTSDADGDGYSIAKGDCDDTRSDVHPGASEILDGRDNDCNGRVDDVFGNRVLLNDGHGRYQALAEAGVESVGAPSAIDVADVDGDGVLDVFLGRWFDVYGYANRIETSLFYAGKGGGRFEEAHERFGLGVAQPRAAYGAVFNDFDEDGAPDLLVGNYLQAPVQFWKNRNGHFEDVAAALGVDANHSIKKPNPQNPAGHAYGADFGDLDGDGDIDFFLTNLAHPRERPFSDASMLYMNSGAPKFTFLDQRVPSGIIFNEGDVNVAFGDIDNDMDLDVLVVSSYGTHYSRLYANDGHGHFTDVTYEANADIENAVAGVFADFDEDGKLDILLTDRNLQEQDRSFYEKTPHVSVLRNRFPSDNAWVEFTLEGTTSNRDAIGAWVTLTAGGVTQKRWVRGAGGGLGAQQGSRVVHFGLGQNRSVDAISVRWTHGATETISGVEPLHRYRVQQGSGKAVPLN</sequence>
<dbReference type="InterPro" id="IPR028994">
    <property type="entry name" value="Integrin_alpha_N"/>
</dbReference>
<dbReference type="InterPro" id="IPR011519">
    <property type="entry name" value="UnbV_ASPIC"/>
</dbReference>
<dbReference type="STRING" id="1391654.AKJ09_07914"/>
<feature type="chain" id="PRO_5005467151" evidence="3">
    <location>
        <begin position="29"/>
        <end position="855"/>
    </location>
</feature>
<evidence type="ECO:0000256" key="1">
    <source>
        <dbReference type="ARBA" id="ARBA00022729"/>
    </source>
</evidence>
<dbReference type="Proteomes" id="UP000064967">
    <property type="component" value="Chromosome"/>
</dbReference>
<feature type="domain" description="ASPIC/UnbV" evidence="4">
    <location>
        <begin position="774"/>
        <end position="841"/>
    </location>
</feature>
<keyword evidence="1 3" id="KW-0732">Signal</keyword>
<evidence type="ECO:0000313" key="6">
    <source>
        <dbReference type="Proteomes" id="UP000064967"/>
    </source>
</evidence>
<evidence type="ECO:0000256" key="2">
    <source>
        <dbReference type="SAM" id="MobiDB-lite"/>
    </source>
</evidence>
<dbReference type="KEGG" id="llu:AKJ09_07914"/>
<evidence type="ECO:0000313" key="5">
    <source>
        <dbReference type="EMBL" id="AKV01251.1"/>
    </source>
</evidence>
<accession>A0A0K1Q612</accession>
<dbReference type="RefSeq" id="WP_169928142.1">
    <property type="nucleotide sequence ID" value="NZ_CP012333.1"/>
</dbReference>
<dbReference type="Gene3D" id="2.130.10.130">
    <property type="entry name" value="Integrin alpha, N-terminal"/>
    <property type="match status" value="2"/>
</dbReference>
<dbReference type="EMBL" id="CP012333">
    <property type="protein sequence ID" value="AKV01251.1"/>
    <property type="molecule type" value="Genomic_DNA"/>
</dbReference>
<feature type="signal peptide" evidence="3">
    <location>
        <begin position="1"/>
        <end position="28"/>
    </location>
</feature>
<protein>
    <submittedName>
        <fullName evidence="5">Putative lipoprotein</fullName>
    </submittedName>
</protein>
<dbReference type="AlphaFoldDB" id="A0A0K1Q612"/>
<reference evidence="5 6" key="1">
    <citation type="submission" date="2015-08" db="EMBL/GenBank/DDBJ databases">
        <authorList>
            <person name="Babu N.S."/>
            <person name="Beckwith C.J."/>
            <person name="Beseler K.G."/>
            <person name="Brison A."/>
            <person name="Carone J.V."/>
            <person name="Caskin T.P."/>
            <person name="Diamond M."/>
            <person name="Durham M.E."/>
            <person name="Foxe J.M."/>
            <person name="Go M."/>
            <person name="Henderson B.A."/>
            <person name="Jones I.B."/>
            <person name="McGettigan J.A."/>
            <person name="Micheletti S.J."/>
            <person name="Nasrallah M.E."/>
            <person name="Ortiz D."/>
            <person name="Piller C.R."/>
            <person name="Privatt S.R."/>
            <person name="Schneider S.L."/>
            <person name="Sharp S."/>
            <person name="Smith T.C."/>
            <person name="Stanton J.D."/>
            <person name="Ullery H.E."/>
            <person name="Wilson R.J."/>
            <person name="Serrano M.G."/>
            <person name="Buck G."/>
            <person name="Lee V."/>
            <person name="Wang Y."/>
            <person name="Carvalho R."/>
            <person name="Voegtly L."/>
            <person name="Shi R."/>
            <person name="Duckworth R."/>
            <person name="Johnson A."/>
            <person name="Loviza R."/>
            <person name="Walstead R."/>
            <person name="Shah Z."/>
            <person name="Kiflezghi M."/>
            <person name="Wade K."/>
            <person name="Ball S.L."/>
            <person name="Bradley K.W."/>
            <person name="Asai D.J."/>
            <person name="Bowman C.A."/>
            <person name="Russell D.A."/>
            <person name="Pope W.H."/>
            <person name="Jacobs-Sera D."/>
            <person name="Hendrix R.W."/>
            <person name="Hatfull G.F."/>
        </authorList>
    </citation>
    <scope>NUCLEOTIDE SEQUENCE [LARGE SCALE GENOMIC DNA]</scope>
    <source>
        <strain evidence="5 6">DSM 27648</strain>
    </source>
</reference>
<feature type="region of interest" description="Disordered" evidence="2">
    <location>
        <begin position="27"/>
        <end position="52"/>
    </location>
</feature>
<dbReference type="PANTHER" id="PTHR16026:SF0">
    <property type="entry name" value="CARTILAGE ACIDIC PROTEIN 1"/>
    <property type="match status" value="1"/>
</dbReference>
<keyword evidence="5" id="KW-0449">Lipoprotein</keyword>
<dbReference type="InterPro" id="IPR027039">
    <property type="entry name" value="Crtac1"/>
</dbReference>